<dbReference type="PANTHER" id="PTHR47542">
    <property type="entry name" value="ACYL-COA N-ACYLTRANSFERASES (NAT) SUPERFAMILY PROTEIN"/>
    <property type="match status" value="1"/>
</dbReference>
<protein>
    <submittedName>
        <fullName evidence="3">Similar to Uncharacterized N-acetyltransferase STK_02580 acc. no. Q976C3</fullName>
    </submittedName>
</protein>
<feature type="compositionally biased region" description="Basic and acidic residues" evidence="1">
    <location>
        <begin position="71"/>
        <end position="90"/>
    </location>
</feature>
<accession>U4LM95</accession>
<keyword evidence="3" id="KW-0808">Transferase</keyword>
<organism evidence="3 4">
    <name type="scientific">Pyronema omphalodes (strain CBS 100304)</name>
    <name type="common">Pyronema confluens</name>
    <dbReference type="NCBI Taxonomy" id="1076935"/>
    <lineage>
        <taxon>Eukaryota</taxon>
        <taxon>Fungi</taxon>
        <taxon>Dikarya</taxon>
        <taxon>Ascomycota</taxon>
        <taxon>Pezizomycotina</taxon>
        <taxon>Pezizomycetes</taxon>
        <taxon>Pezizales</taxon>
        <taxon>Pyronemataceae</taxon>
        <taxon>Pyronema</taxon>
    </lineage>
</organism>
<dbReference type="OMA" id="SHKHLAL"/>
<evidence type="ECO:0000313" key="3">
    <source>
        <dbReference type="EMBL" id="CCX33063.1"/>
    </source>
</evidence>
<dbReference type="Gene3D" id="3.40.630.30">
    <property type="match status" value="1"/>
</dbReference>
<dbReference type="eggNOG" id="KOG3139">
    <property type="taxonomic scope" value="Eukaryota"/>
</dbReference>
<dbReference type="PROSITE" id="PS51186">
    <property type="entry name" value="GNAT"/>
    <property type="match status" value="1"/>
</dbReference>
<dbReference type="OrthoDB" id="41532at2759"/>
<dbReference type="Proteomes" id="UP000018144">
    <property type="component" value="Unassembled WGS sequence"/>
</dbReference>
<dbReference type="AlphaFoldDB" id="U4LM95"/>
<dbReference type="Pfam" id="PF00583">
    <property type="entry name" value="Acetyltransf_1"/>
    <property type="match status" value="1"/>
</dbReference>
<evidence type="ECO:0000256" key="1">
    <source>
        <dbReference type="SAM" id="MobiDB-lite"/>
    </source>
</evidence>
<dbReference type="GO" id="GO:0016747">
    <property type="term" value="F:acyltransferase activity, transferring groups other than amino-acyl groups"/>
    <property type="evidence" value="ECO:0007669"/>
    <property type="project" value="InterPro"/>
</dbReference>
<feature type="region of interest" description="Disordered" evidence="1">
    <location>
        <begin position="71"/>
        <end position="94"/>
    </location>
</feature>
<dbReference type="STRING" id="1076935.U4LM95"/>
<dbReference type="EMBL" id="HF936006">
    <property type="protein sequence ID" value="CCX33063.1"/>
    <property type="molecule type" value="Genomic_DNA"/>
</dbReference>
<dbReference type="InterPro" id="IPR016181">
    <property type="entry name" value="Acyl_CoA_acyltransferase"/>
</dbReference>
<dbReference type="CDD" id="cd04301">
    <property type="entry name" value="NAT_SF"/>
    <property type="match status" value="1"/>
</dbReference>
<sequence>MSDPQLFLSSLQFVQIPSKALKASDKLLAAIKSTEKRVFPSNEAFDFDTELKKRNTSLFCVYRLEQGKNETPQTEKIKSGKPEKCGKSEKAGQSAKLGPLEPQLVGYAVYIRTKQMTRIHKVCIVDRYRRLGVGKWMMDQLLKELRKARAEAVDLWVDKDRLPARGLYKAMGFEEMEEVVDYYSKGRNGVRMELRLSS</sequence>
<evidence type="ECO:0000313" key="4">
    <source>
        <dbReference type="Proteomes" id="UP000018144"/>
    </source>
</evidence>
<gene>
    <name evidence="3" type="ORF">PCON_14094</name>
</gene>
<dbReference type="PANTHER" id="PTHR47542:SF2">
    <property type="entry name" value="ACYL-COA N-ACYLTRANSFERASES (NAT) SUPERFAMILY PROTEIN"/>
    <property type="match status" value="1"/>
</dbReference>
<dbReference type="InterPro" id="IPR000182">
    <property type="entry name" value="GNAT_dom"/>
</dbReference>
<reference evidence="3 4" key="1">
    <citation type="journal article" date="2013" name="PLoS Genet.">
        <title>The genome and development-dependent transcriptomes of Pyronema confluens: a window into fungal evolution.</title>
        <authorList>
            <person name="Traeger S."/>
            <person name="Altegoer F."/>
            <person name="Freitag M."/>
            <person name="Gabaldon T."/>
            <person name="Kempken F."/>
            <person name="Kumar A."/>
            <person name="Marcet-Houben M."/>
            <person name="Poggeler S."/>
            <person name="Stajich J.E."/>
            <person name="Nowrousian M."/>
        </authorList>
    </citation>
    <scope>NUCLEOTIDE SEQUENCE [LARGE SCALE GENOMIC DNA]</scope>
    <source>
        <strain evidence="4">CBS 100304</strain>
        <tissue evidence="3">Vegetative mycelium</tissue>
    </source>
</reference>
<feature type="domain" description="N-acetyltransferase" evidence="2">
    <location>
        <begin position="49"/>
        <end position="197"/>
    </location>
</feature>
<dbReference type="SUPFAM" id="SSF55729">
    <property type="entry name" value="Acyl-CoA N-acyltransferases (Nat)"/>
    <property type="match status" value="1"/>
</dbReference>
<evidence type="ECO:0000259" key="2">
    <source>
        <dbReference type="PROSITE" id="PS51186"/>
    </source>
</evidence>
<proteinExistence type="predicted"/>
<keyword evidence="4" id="KW-1185">Reference proteome</keyword>
<name>U4LM95_PYROM</name>